<dbReference type="SUPFAM" id="SSF53756">
    <property type="entry name" value="UDP-Glycosyltransferase/glycogen phosphorylase"/>
    <property type="match status" value="1"/>
</dbReference>
<evidence type="ECO:0000256" key="1">
    <source>
        <dbReference type="ARBA" id="ARBA00022679"/>
    </source>
</evidence>
<keyword evidence="1" id="KW-0808">Transferase</keyword>
<reference evidence="3 4" key="1">
    <citation type="submission" date="2022-04" db="EMBL/GenBank/DDBJ databases">
        <authorList>
            <person name="Grouzdev D.S."/>
            <person name="Pantiukh K.S."/>
            <person name="Krutkina M.S."/>
        </authorList>
    </citation>
    <scope>NUCLEOTIDE SEQUENCE [LARGE SCALE GENOMIC DNA]</scope>
    <source>
        <strain evidence="3 4">6x-1</strain>
    </source>
</reference>
<proteinExistence type="predicted"/>
<protein>
    <submittedName>
        <fullName evidence="3">Glycosyltransferase family 4 protein</fullName>
    </submittedName>
</protein>
<evidence type="ECO:0000313" key="3">
    <source>
        <dbReference type="EMBL" id="MCK0197271.1"/>
    </source>
</evidence>
<gene>
    <name evidence="3" type="ORF">MWN34_10135</name>
</gene>
<dbReference type="Pfam" id="PF00534">
    <property type="entry name" value="Glycos_transf_1"/>
    <property type="match status" value="1"/>
</dbReference>
<sequence>MRRHWAINGRFLTQKVTGVQRYAREIVEALDRRIAAGDPLTRGLDVELLVPAGAATTLHLTAIRPRVVGPARGPLASGHLWEQFSLPRGLEGGLISLGNGGPLLHRRQIACIHDVSTRSFPQSYSVPFRLLQRVMVPAIGRAAAMISTVSHHSAGELTERGLCAADKLLVAPNGHEHTRHWHPQHTPATRAVAGPGTIVLLGSPAPHKNMDLLLGIADRLAAQDLQLAIVGNVDGRVLRNGGDRATGENIHWLGRLSDDALAALLQDSLCLAFPSFVEGFGLPLLEAMAIGCPVVTSDTASMPEVCGPAALYASPGNPDAWMDRFARLRREEGLRERMIAAGHKRTQRFSWHVSAGLYLEAMAALDGLAEARWGAGKAGGIAHRILV</sequence>
<name>A0ABT0DBD2_9HYPH</name>
<dbReference type="Proteomes" id="UP001203284">
    <property type="component" value="Unassembled WGS sequence"/>
</dbReference>
<dbReference type="Gene3D" id="3.40.50.2000">
    <property type="entry name" value="Glycogen Phosphorylase B"/>
    <property type="match status" value="2"/>
</dbReference>
<accession>A0ABT0DBD2</accession>
<dbReference type="PANTHER" id="PTHR46401">
    <property type="entry name" value="GLYCOSYLTRANSFERASE WBBK-RELATED"/>
    <property type="match status" value="1"/>
</dbReference>
<evidence type="ECO:0000313" key="4">
    <source>
        <dbReference type="Proteomes" id="UP001203284"/>
    </source>
</evidence>
<dbReference type="InterPro" id="IPR001296">
    <property type="entry name" value="Glyco_trans_1"/>
</dbReference>
<comment type="caution">
    <text evidence="3">The sequence shown here is derived from an EMBL/GenBank/DDBJ whole genome shotgun (WGS) entry which is preliminary data.</text>
</comment>
<keyword evidence="4" id="KW-1185">Reference proteome</keyword>
<dbReference type="EMBL" id="JALKCH010000006">
    <property type="protein sequence ID" value="MCK0197271.1"/>
    <property type="molecule type" value="Genomic_DNA"/>
</dbReference>
<dbReference type="RefSeq" id="WP_247028944.1">
    <property type="nucleotide sequence ID" value="NZ_JALKCH010000006.1"/>
</dbReference>
<dbReference type="PANTHER" id="PTHR46401:SF2">
    <property type="entry name" value="GLYCOSYLTRANSFERASE WBBK-RELATED"/>
    <property type="match status" value="1"/>
</dbReference>
<feature type="domain" description="Glycosyl transferase family 1" evidence="2">
    <location>
        <begin position="194"/>
        <end position="345"/>
    </location>
</feature>
<organism evidence="3 4">
    <name type="scientific">Ancylobacter crimeensis</name>
    <dbReference type="NCBI Taxonomy" id="2579147"/>
    <lineage>
        <taxon>Bacteria</taxon>
        <taxon>Pseudomonadati</taxon>
        <taxon>Pseudomonadota</taxon>
        <taxon>Alphaproteobacteria</taxon>
        <taxon>Hyphomicrobiales</taxon>
        <taxon>Xanthobacteraceae</taxon>
        <taxon>Ancylobacter</taxon>
    </lineage>
</organism>
<dbReference type="CDD" id="cd03809">
    <property type="entry name" value="GT4_MtfB-like"/>
    <property type="match status" value="1"/>
</dbReference>
<evidence type="ECO:0000259" key="2">
    <source>
        <dbReference type="Pfam" id="PF00534"/>
    </source>
</evidence>